<evidence type="ECO:0008006" key="3">
    <source>
        <dbReference type="Google" id="ProtNLM"/>
    </source>
</evidence>
<sequence length="96" mass="11025">MQISMKNMTADSFGYSFPTKPKARQPETVFDPVKYPESSNQLMSHKEVQDLFGVKRGALNQWRKNRGFPSPVTNCPLRWLRSAVMEWLDNEGGFKG</sequence>
<dbReference type="Proteomes" id="UP000245362">
    <property type="component" value="Unassembled WGS sequence"/>
</dbReference>
<proteinExistence type="predicted"/>
<gene>
    <name evidence="1" type="ORF">DI392_00945</name>
</gene>
<evidence type="ECO:0000313" key="1">
    <source>
        <dbReference type="EMBL" id="PWI34880.1"/>
    </source>
</evidence>
<protein>
    <recommendedName>
        <fullName evidence="3">AlpA family phage regulatory protein</fullName>
    </recommendedName>
</protein>
<dbReference type="RefSeq" id="WP_109318034.1">
    <property type="nucleotide sequence ID" value="NZ_QFWT01000001.1"/>
</dbReference>
<organism evidence="1 2">
    <name type="scientific">Vibrio albus</name>
    <dbReference type="NCBI Taxonomy" id="2200953"/>
    <lineage>
        <taxon>Bacteria</taxon>
        <taxon>Pseudomonadati</taxon>
        <taxon>Pseudomonadota</taxon>
        <taxon>Gammaproteobacteria</taxon>
        <taxon>Vibrionales</taxon>
        <taxon>Vibrionaceae</taxon>
        <taxon>Vibrio</taxon>
    </lineage>
</organism>
<accession>A0A2U3BDM7</accession>
<dbReference type="AlphaFoldDB" id="A0A2U3BDM7"/>
<evidence type="ECO:0000313" key="2">
    <source>
        <dbReference type="Proteomes" id="UP000245362"/>
    </source>
</evidence>
<keyword evidence="2" id="KW-1185">Reference proteome</keyword>
<name>A0A2U3BDM7_9VIBR</name>
<comment type="caution">
    <text evidence="1">The sequence shown here is derived from an EMBL/GenBank/DDBJ whole genome shotgun (WGS) entry which is preliminary data.</text>
</comment>
<reference evidence="1 2" key="1">
    <citation type="submission" date="2018-05" db="EMBL/GenBank/DDBJ databases">
        <title>Vibrio limimaris sp. nov., isolated from marine sediment.</title>
        <authorList>
            <person name="Li C.-M."/>
        </authorList>
    </citation>
    <scope>NUCLEOTIDE SEQUENCE [LARGE SCALE GENOMIC DNA]</scope>
    <source>
        <strain evidence="1 2">E4404</strain>
    </source>
</reference>
<dbReference type="EMBL" id="QFWT01000001">
    <property type="protein sequence ID" value="PWI34880.1"/>
    <property type="molecule type" value="Genomic_DNA"/>
</dbReference>